<evidence type="ECO:0000313" key="1">
    <source>
        <dbReference type="EMBL" id="JAD68355.1"/>
    </source>
</evidence>
<name>A0A0A9C4N3_ARUDO</name>
<protein>
    <submittedName>
        <fullName evidence="1">Uncharacterized protein</fullName>
    </submittedName>
</protein>
<accession>A0A0A9C4N3</accession>
<reference evidence="1" key="1">
    <citation type="submission" date="2014-09" db="EMBL/GenBank/DDBJ databases">
        <authorList>
            <person name="Magalhaes I.L.F."/>
            <person name="Oliveira U."/>
            <person name="Santos F.R."/>
            <person name="Vidigal T.H.D.A."/>
            <person name="Brescovit A.D."/>
            <person name="Santos A.J."/>
        </authorList>
    </citation>
    <scope>NUCLEOTIDE SEQUENCE</scope>
    <source>
        <tissue evidence="1">Shoot tissue taken approximately 20 cm above the soil surface</tissue>
    </source>
</reference>
<dbReference type="EMBL" id="GBRH01229540">
    <property type="protein sequence ID" value="JAD68355.1"/>
    <property type="molecule type" value="Transcribed_RNA"/>
</dbReference>
<sequence length="30" mass="3361">MPTNVKSYTTSIKSTTLTLIKRKYASLNSI</sequence>
<organism evidence="1">
    <name type="scientific">Arundo donax</name>
    <name type="common">Giant reed</name>
    <name type="synonym">Donax arundinaceus</name>
    <dbReference type="NCBI Taxonomy" id="35708"/>
    <lineage>
        <taxon>Eukaryota</taxon>
        <taxon>Viridiplantae</taxon>
        <taxon>Streptophyta</taxon>
        <taxon>Embryophyta</taxon>
        <taxon>Tracheophyta</taxon>
        <taxon>Spermatophyta</taxon>
        <taxon>Magnoliopsida</taxon>
        <taxon>Liliopsida</taxon>
        <taxon>Poales</taxon>
        <taxon>Poaceae</taxon>
        <taxon>PACMAD clade</taxon>
        <taxon>Arundinoideae</taxon>
        <taxon>Arundineae</taxon>
        <taxon>Arundo</taxon>
    </lineage>
</organism>
<proteinExistence type="predicted"/>
<reference evidence="1" key="2">
    <citation type="journal article" date="2015" name="Data Brief">
        <title>Shoot transcriptome of the giant reed, Arundo donax.</title>
        <authorList>
            <person name="Barrero R.A."/>
            <person name="Guerrero F.D."/>
            <person name="Moolhuijzen P."/>
            <person name="Goolsby J.A."/>
            <person name="Tidwell J."/>
            <person name="Bellgard S.E."/>
            <person name="Bellgard M.I."/>
        </authorList>
    </citation>
    <scope>NUCLEOTIDE SEQUENCE</scope>
    <source>
        <tissue evidence="1">Shoot tissue taken approximately 20 cm above the soil surface</tissue>
    </source>
</reference>
<dbReference type="AlphaFoldDB" id="A0A0A9C4N3"/>